<accession>A0AAE1TXA1</accession>
<name>A0AAE1TXA1_9EUCA</name>
<sequence>MGRDKAYLQYEAVNENQGGTGGGTVDLLHTVVPEAFRGQGVGKVLAKAAFEHFVNDRQQMKLTCWYLKKYYNDNQTQYQNHVIN</sequence>
<dbReference type="InterPro" id="IPR045057">
    <property type="entry name" value="Gcn5-rel_NAT"/>
</dbReference>
<dbReference type="Proteomes" id="UP001292094">
    <property type="component" value="Unassembled WGS sequence"/>
</dbReference>
<dbReference type="PROSITE" id="PS51729">
    <property type="entry name" value="GNAT_YJDJ"/>
    <property type="match status" value="1"/>
</dbReference>
<keyword evidence="6" id="KW-1185">Reference proteome</keyword>
<reference evidence="5" key="1">
    <citation type="submission" date="2023-11" db="EMBL/GenBank/DDBJ databases">
        <title>Genome assemblies of two species of porcelain crab, Petrolisthes cinctipes and Petrolisthes manimaculis (Anomura: Porcellanidae).</title>
        <authorList>
            <person name="Angst P."/>
        </authorList>
    </citation>
    <scope>NUCLEOTIDE SEQUENCE</scope>
    <source>
        <strain evidence="5">PB745_02</strain>
        <tissue evidence="5">Gill</tissue>
    </source>
</reference>
<organism evidence="5 6">
    <name type="scientific">Petrolisthes manimaculis</name>
    <dbReference type="NCBI Taxonomy" id="1843537"/>
    <lineage>
        <taxon>Eukaryota</taxon>
        <taxon>Metazoa</taxon>
        <taxon>Ecdysozoa</taxon>
        <taxon>Arthropoda</taxon>
        <taxon>Crustacea</taxon>
        <taxon>Multicrustacea</taxon>
        <taxon>Malacostraca</taxon>
        <taxon>Eumalacostraca</taxon>
        <taxon>Eucarida</taxon>
        <taxon>Decapoda</taxon>
        <taxon>Pleocyemata</taxon>
        <taxon>Anomura</taxon>
        <taxon>Galatheoidea</taxon>
        <taxon>Porcellanidae</taxon>
        <taxon>Petrolisthes</taxon>
    </lineage>
</organism>
<evidence type="ECO:0000256" key="3">
    <source>
        <dbReference type="ARBA" id="ARBA00031876"/>
    </source>
</evidence>
<dbReference type="PANTHER" id="PTHR31435">
    <property type="entry name" value="PROTEIN NATD1"/>
    <property type="match status" value="1"/>
</dbReference>
<comment type="similarity">
    <text evidence="1">Belongs to the NATD1 family.</text>
</comment>
<evidence type="ECO:0000256" key="2">
    <source>
        <dbReference type="ARBA" id="ARBA00020243"/>
    </source>
</evidence>
<protein>
    <recommendedName>
        <fullName evidence="2">Protein NATD1</fullName>
    </recommendedName>
    <alternativeName>
        <fullName evidence="3">N-acetyltransferase domain-containing protein 1</fullName>
    </alternativeName>
</protein>
<dbReference type="Pfam" id="PF14542">
    <property type="entry name" value="Acetyltransf_CG"/>
    <property type="match status" value="1"/>
</dbReference>
<comment type="caution">
    <text evidence="5">The sequence shown here is derived from an EMBL/GenBank/DDBJ whole genome shotgun (WGS) entry which is preliminary data.</text>
</comment>
<feature type="domain" description="N-acetyltransferase" evidence="4">
    <location>
        <begin position="1"/>
        <end position="83"/>
    </location>
</feature>
<evidence type="ECO:0000259" key="4">
    <source>
        <dbReference type="PROSITE" id="PS51729"/>
    </source>
</evidence>
<dbReference type="PANTHER" id="PTHR31435:SF9">
    <property type="entry name" value="PROTEIN NATD1"/>
    <property type="match status" value="1"/>
</dbReference>
<evidence type="ECO:0000313" key="5">
    <source>
        <dbReference type="EMBL" id="KAK4300801.1"/>
    </source>
</evidence>
<evidence type="ECO:0000256" key="1">
    <source>
        <dbReference type="ARBA" id="ARBA00006233"/>
    </source>
</evidence>
<dbReference type="AlphaFoldDB" id="A0AAE1TXA1"/>
<dbReference type="SUPFAM" id="SSF55729">
    <property type="entry name" value="Acyl-CoA N-acyltransferases (Nat)"/>
    <property type="match status" value="1"/>
</dbReference>
<dbReference type="Gene3D" id="3.40.630.30">
    <property type="match status" value="1"/>
</dbReference>
<dbReference type="InterPro" id="IPR016181">
    <property type="entry name" value="Acyl_CoA_acyltransferase"/>
</dbReference>
<dbReference type="EMBL" id="JAWZYT010002988">
    <property type="protein sequence ID" value="KAK4300801.1"/>
    <property type="molecule type" value="Genomic_DNA"/>
</dbReference>
<evidence type="ECO:0000313" key="6">
    <source>
        <dbReference type="Proteomes" id="UP001292094"/>
    </source>
</evidence>
<dbReference type="InterPro" id="IPR031165">
    <property type="entry name" value="GNAT_YJDJ"/>
</dbReference>
<proteinExistence type="inferred from homology"/>
<gene>
    <name evidence="5" type="ORF">Pmani_027025</name>
</gene>